<evidence type="ECO:0000259" key="4">
    <source>
        <dbReference type="PROSITE" id="PS51898"/>
    </source>
</evidence>
<dbReference type="GO" id="GO:0006310">
    <property type="term" value="P:DNA recombination"/>
    <property type="evidence" value="ECO:0007669"/>
    <property type="project" value="UniProtKB-KW"/>
</dbReference>
<dbReference type="PROSITE" id="PS51898">
    <property type="entry name" value="TYR_RECOMBINASE"/>
    <property type="match status" value="1"/>
</dbReference>
<dbReference type="Gene3D" id="1.10.150.130">
    <property type="match status" value="1"/>
</dbReference>
<dbReference type="OrthoDB" id="1493636at2"/>
<keyword evidence="3" id="KW-0233">DNA recombination</keyword>
<accession>H8KPP7</accession>
<protein>
    <submittedName>
        <fullName evidence="5">Site-specific recombinase XerD</fullName>
    </submittedName>
</protein>
<dbReference type="AlphaFoldDB" id="H8KPP7"/>
<evidence type="ECO:0000313" key="5">
    <source>
        <dbReference type="EMBL" id="AFD05945.1"/>
    </source>
</evidence>
<dbReference type="Gene3D" id="1.10.443.10">
    <property type="entry name" value="Intergrase catalytic core"/>
    <property type="match status" value="1"/>
</dbReference>
<dbReference type="InterPro" id="IPR011010">
    <property type="entry name" value="DNA_brk_join_enz"/>
</dbReference>
<dbReference type="Pfam" id="PF13102">
    <property type="entry name" value="Phage_int_SAM_5"/>
    <property type="match status" value="1"/>
</dbReference>
<evidence type="ECO:0000256" key="2">
    <source>
        <dbReference type="ARBA" id="ARBA00023125"/>
    </source>
</evidence>
<dbReference type="eggNOG" id="COG4974">
    <property type="taxonomic scope" value="Bacteria"/>
</dbReference>
<dbReference type="InterPro" id="IPR013762">
    <property type="entry name" value="Integrase-like_cat_sf"/>
</dbReference>
<dbReference type="STRING" id="929556.Solca_0830"/>
<dbReference type="InterPro" id="IPR025269">
    <property type="entry name" value="SAM-like_dom"/>
</dbReference>
<reference evidence="5" key="1">
    <citation type="submission" date="2012-02" db="EMBL/GenBank/DDBJ databases">
        <title>The complete genome of Solitalea canadensis DSM 3403.</title>
        <authorList>
            <consortium name="US DOE Joint Genome Institute (JGI-PGF)"/>
            <person name="Lucas S."/>
            <person name="Copeland A."/>
            <person name="Lapidus A."/>
            <person name="Glavina del Rio T."/>
            <person name="Dalin E."/>
            <person name="Tice H."/>
            <person name="Bruce D."/>
            <person name="Goodwin L."/>
            <person name="Pitluck S."/>
            <person name="Peters L."/>
            <person name="Ovchinnikova G."/>
            <person name="Lu M."/>
            <person name="Kyrpides N."/>
            <person name="Mavromatis K."/>
            <person name="Ivanova N."/>
            <person name="Brettin T."/>
            <person name="Detter J.C."/>
            <person name="Han C."/>
            <person name="Larimer F."/>
            <person name="Land M."/>
            <person name="Hauser L."/>
            <person name="Markowitz V."/>
            <person name="Cheng J.-F."/>
            <person name="Hugenholtz P."/>
            <person name="Woyke T."/>
            <person name="Wu D."/>
            <person name="Spring S."/>
            <person name="Schroeder M."/>
            <person name="Kopitz M."/>
            <person name="Brambilla E."/>
            <person name="Klenk H.-P."/>
            <person name="Eisen J.A."/>
        </authorList>
    </citation>
    <scope>NUCLEOTIDE SEQUENCE</scope>
    <source>
        <strain evidence="5">DSM 3403</strain>
    </source>
</reference>
<dbReference type="PANTHER" id="PTHR30349:SF41">
    <property type="entry name" value="INTEGRASE_RECOMBINASE PROTEIN MJ0367-RELATED"/>
    <property type="match status" value="1"/>
</dbReference>
<evidence type="ECO:0000256" key="1">
    <source>
        <dbReference type="ARBA" id="ARBA00008857"/>
    </source>
</evidence>
<dbReference type="Pfam" id="PF17293">
    <property type="entry name" value="Arm-DNA-bind_5"/>
    <property type="match status" value="1"/>
</dbReference>
<evidence type="ECO:0000256" key="3">
    <source>
        <dbReference type="ARBA" id="ARBA00023172"/>
    </source>
</evidence>
<dbReference type="InterPro" id="IPR010998">
    <property type="entry name" value="Integrase_recombinase_N"/>
</dbReference>
<sequence>MHQYSQKLLIRKDYINKEGKSALYFQVIINRKIIKVNPRVSWDVTRYDFVKNELIPRGKKDQEWIDAKIIIDKVRSDINDIFIKYRTSDKLLTENLFYKELNAAGSKKDFIHYMESKVKYRFRGGLIDESTYKKHIGTVDRLKEFKNEIAFSELSARIFEDFNVFLKKVKKNSENTRWGRFKNISTYLNIAKDEGIVFENPFLNMNDKPKQVPGTIEYLTKQEVKKLKQLYEKNDLPGHLMRELKSYLFSCHTGVRISDIAHLSNENIIGDELVFIPHKTRRFNRPVRIPLLSYAKKLIEGKKGLLLEKVADQKMNENLKLIAEKAKISKELSFHTARHTFATLFLAAGGNIAVLKELMGHAAIKTTMVYVHIDAEQRKQQMSLMESL</sequence>
<dbReference type="HOGENOM" id="CLU_033139_2_3_10"/>
<evidence type="ECO:0000313" key="6">
    <source>
        <dbReference type="Proteomes" id="UP000007590"/>
    </source>
</evidence>
<dbReference type="GO" id="GO:0015074">
    <property type="term" value="P:DNA integration"/>
    <property type="evidence" value="ECO:0007669"/>
    <property type="project" value="InterPro"/>
</dbReference>
<dbReference type="InterPro" id="IPR002104">
    <property type="entry name" value="Integrase_catalytic"/>
</dbReference>
<dbReference type="Proteomes" id="UP000007590">
    <property type="component" value="Chromosome"/>
</dbReference>
<dbReference type="InterPro" id="IPR035386">
    <property type="entry name" value="Arm-DNA-bind_5"/>
</dbReference>
<keyword evidence="2" id="KW-0238">DNA-binding</keyword>
<dbReference type="KEGG" id="scn:Solca_0830"/>
<dbReference type="SUPFAM" id="SSF56349">
    <property type="entry name" value="DNA breaking-rejoining enzymes"/>
    <property type="match status" value="1"/>
</dbReference>
<feature type="domain" description="Tyr recombinase" evidence="4">
    <location>
        <begin position="214"/>
        <end position="383"/>
    </location>
</feature>
<organism evidence="5 6">
    <name type="scientific">Solitalea canadensis (strain ATCC 29591 / DSM 3403 / JCM 21819 / LMG 8368 / NBRC 15130 / NCIMB 12057 / USAM 9D)</name>
    <name type="common">Flexibacter canadensis</name>
    <dbReference type="NCBI Taxonomy" id="929556"/>
    <lineage>
        <taxon>Bacteria</taxon>
        <taxon>Pseudomonadati</taxon>
        <taxon>Bacteroidota</taxon>
        <taxon>Sphingobacteriia</taxon>
        <taxon>Sphingobacteriales</taxon>
        <taxon>Sphingobacteriaceae</taxon>
        <taxon>Solitalea</taxon>
    </lineage>
</organism>
<dbReference type="EMBL" id="CP003349">
    <property type="protein sequence ID" value="AFD05945.1"/>
    <property type="molecule type" value="Genomic_DNA"/>
</dbReference>
<dbReference type="GO" id="GO:0003677">
    <property type="term" value="F:DNA binding"/>
    <property type="evidence" value="ECO:0007669"/>
    <property type="project" value="UniProtKB-KW"/>
</dbReference>
<dbReference type="RefSeq" id="WP_014679173.1">
    <property type="nucleotide sequence ID" value="NC_017770.1"/>
</dbReference>
<dbReference type="CDD" id="cd01185">
    <property type="entry name" value="INTN1_C_like"/>
    <property type="match status" value="1"/>
</dbReference>
<proteinExistence type="inferred from homology"/>
<dbReference type="Pfam" id="PF00589">
    <property type="entry name" value="Phage_integrase"/>
    <property type="match status" value="1"/>
</dbReference>
<keyword evidence="6" id="KW-1185">Reference proteome</keyword>
<dbReference type="PANTHER" id="PTHR30349">
    <property type="entry name" value="PHAGE INTEGRASE-RELATED"/>
    <property type="match status" value="1"/>
</dbReference>
<dbReference type="InterPro" id="IPR050090">
    <property type="entry name" value="Tyrosine_recombinase_XerCD"/>
</dbReference>
<comment type="similarity">
    <text evidence="1">Belongs to the 'phage' integrase family.</text>
</comment>
<gene>
    <name evidence="5" type="ordered locus">Solca_0830</name>
</gene>
<name>H8KPP7_SOLCM</name>